<dbReference type="SUPFAM" id="SSF52402">
    <property type="entry name" value="Adenine nucleotide alpha hydrolases-like"/>
    <property type="match status" value="1"/>
</dbReference>
<dbReference type="Proteomes" id="UP000517916">
    <property type="component" value="Unassembled WGS sequence"/>
</dbReference>
<evidence type="ECO:0000313" key="3">
    <source>
        <dbReference type="Proteomes" id="UP000517916"/>
    </source>
</evidence>
<dbReference type="Gene3D" id="3.40.50.620">
    <property type="entry name" value="HUPs"/>
    <property type="match status" value="2"/>
</dbReference>
<organism evidence="2 3">
    <name type="scientific">Kutzneria viridogrisea</name>
    <dbReference type="NCBI Taxonomy" id="47990"/>
    <lineage>
        <taxon>Bacteria</taxon>
        <taxon>Bacillati</taxon>
        <taxon>Actinomycetota</taxon>
        <taxon>Actinomycetes</taxon>
        <taxon>Pseudonocardiales</taxon>
        <taxon>Pseudonocardiaceae</taxon>
        <taxon>Kutzneria</taxon>
    </lineage>
</organism>
<reference evidence="2 3" key="1">
    <citation type="submission" date="2020-08" db="EMBL/GenBank/DDBJ databases">
        <title>Genomic Encyclopedia of Archaeal and Bacterial Type Strains, Phase II (KMG-II): from individual species to whole genera.</title>
        <authorList>
            <person name="Goeker M."/>
        </authorList>
    </citation>
    <scope>NUCLEOTIDE SEQUENCE [LARGE SCALE GENOMIC DNA]</scope>
    <source>
        <strain evidence="2 3">DSM 43850</strain>
    </source>
</reference>
<keyword evidence="3" id="KW-1185">Reference proteome</keyword>
<dbReference type="InterPro" id="IPR014729">
    <property type="entry name" value="Rossmann-like_a/b/a_fold"/>
</dbReference>
<sequence length="264" mass="27688">MTGPTVVAGLTPQHCSLATVTWAAEYAARTGSPLRVVLAEADTGDPTAAMRAAGCAVTDVRTRFPQLALTVAIEAQPVVDALVALSDTAHLLVVDQDVRRRPLVAGAAAEAFCPVVAVGSSVLWSEQDEPVLVGADGTERSRPALEWAFAEADRLGRAVRVVHCQVQRSTAGIRLRHEVLAAVATLAVRHPAVEIQLRTLDCPPDEGLSWHSQFCAMAVIGHRAGTATGRTERAVLRNASCAVVLAGQHTSVATAIPALHSPRS</sequence>
<comment type="caution">
    <text evidence="2">The sequence shown here is derived from an EMBL/GenBank/DDBJ whole genome shotgun (WGS) entry which is preliminary data.</text>
</comment>
<dbReference type="InterPro" id="IPR006016">
    <property type="entry name" value="UspA"/>
</dbReference>
<gene>
    <name evidence="2" type="ORF">BC739_005058</name>
</gene>
<evidence type="ECO:0000259" key="1">
    <source>
        <dbReference type="Pfam" id="PF00582"/>
    </source>
</evidence>
<name>A0ABR6BLR6_9PSEU</name>
<proteinExistence type="predicted"/>
<dbReference type="Pfam" id="PF00582">
    <property type="entry name" value="Usp"/>
    <property type="match status" value="1"/>
</dbReference>
<dbReference type="RefSeq" id="WP_025357053.1">
    <property type="nucleotide sequence ID" value="NZ_BAAABQ010000072.1"/>
</dbReference>
<accession>A0ABR6BLR6</accession>
<dbReference type="EMBL" id="JACJID010000004">
    <property type="protein sequence ID" value="MBA8927841.1"/>
    <property type="molecule type" value="Genomic_DNA"/>
</dbReference>
<feature type="domain" description="UspA" evidence="1">
    <location>
        <begin position="130"/>
        <end position="244"/>
    </location>
</feature>
<evidence type="ECO:0000313" key="2">
    <source>
        <dbReference type="EMBL" id="MBA8927841.1"/>
    </source>
</evidence>
<protein>
    <submittedName>
        <fullName evidence="2">Nucleotide-binding universal stress UspA family protein</fullName>
    </submittedName>
</protein>